<dbReference type="HOGENOM" id="CLU_116887_0_0_1"/>
<dbReference type="EMBL" id="GL380549">
    <property type="protein sequence ID" value="EGT57533.1"/>
    <property type="molecule type" value="Genomic_DNA"/>
</dbReference>
<dbReference type="Pfam" id="PF00059">
    <property type="entry name" value="Lectin_C"/>
    <property type="match status" value="1"/>
</dbReference>
<dbReference type="Proteomes" id="UP000008068">
    <property type="component" value="Unassembled WGS sequence"/>
</dbReference>
<dbReference type="InterPro" id="IPR016186">
    <property type="entry name" value="C-type_lectin-like/link_sf"/>
</dbReference>
<dbReference type="InterPro" id="IPR001304">
    <property type="entry name" value="C-type_lectin-like"/>
</dbReference>
<dbReference type="CDD" id="cd00037">
    <property type="entry name" value="CLECT"/>
    <property type="match status" value="1"/>
</dbReference>
<dbReference type="InParanoid" id="G0PIC4"/>
<evidence type="ECO:0000259" key="1">
    <source>
        <dbReference type="PROSITE" id="PS50041"/>
    </source>
</evidence>
<protein>
    <recommendedName>
        <fullName evidence="1">C-type lectin domain-containing protein</fullName>
    </recommendedName>
</protein>
<dbReference type="InterPro" id="IPR016187">
    <property type="entry name" value="CTDL_fold"/>
</dbReference>
<evidence type="ECO:0000313" key="2">
    <source>
        <dbReference type="EMBL" id="EGT57533.1"/>
    </source>
</evidence>
<gene>
    <name evidence="2" type="ORF">CAEBREN_30206</name>
</gene>
<dbReference type="Gene3D" id="3.10.100.10">
    <property type="entry name" value="Mannose-Binding Protein A, subunit A"/>
    <property type="match status" value="1"/>
</dbReference>
<feature type="domain" description="C-type lectin" evidence="1">
    <location>
        <begin position="45"/>
        <end position="162"/>
    </location>
</feature>
<dbReference type="STRING" id="135651.G0PIC4"/>
<dbReference type="AlphaFoldDB" id="G0PIC4"/>
<sequence length="185" mass="19684">MKTDPTTIATTTIPTTTKSVVFSIVDPGALLIDCPDACATGWQYYNSKCYKKFDTAGTYAQAISACQAQGAELVTIDDFDENDALRKAFDTNALVTEAQETWIGLKATSGVYAWSDGSSASYTNWAQNQPAAGSGQCVQMITDALSNKTYQYQRGGWKTYGCGKTSASYICEAPAGGPSISLVGR</sequence>
<organism evidence="3">
    <name type="scientific">Caenorhabditis brenneri</name>
    <name type="common">Nematode worm</name>
    <dbReference type="NCBI Taxonomy" id="135651"/>
    <lineage>
        <taxon>Eukaryota</taxon>
        <taxon>Metazoa</taxon>
        <taxon>Ecdysozoa</taxon>
        <taxon>Nematoda</taxon>
        <taxon>Chromadorea</taxon>
        <taxon>Rhabditida</taxon>
        <taxon>Rhabditina</taxon>
        <taxon>Rhabditomorpha</taxon>
        <taxon>Rhabditoidea</taxon>
        <taxon>Rhabditidae</taxon>
        <taxon>Peloderinae</taxon>
        <taxon>Caenorhabditis</taxon>
    </lineage>
</organism>
<dbReference type="InterPro" id="IPR050111">
    <property type="entry name" value="C-type_lectin/snaclec_domain"/>
</dbReference>
<dbReference type="FunCoup" id="G0PIC4">
    <property type="interactions" value="42"/>
</dbReference>
<accession>G0PIC4</accession>
<dbReference type="eggNOG" id="KOG4297">
    <property type="taxonomic scope" value="Eukaryota"/>
</dbReference>
<name>G0PIC4_CAEBE</name>
<reference evidence="3" key="1">
    <citation type="submission" date="2011-07" db="EMBL/GenBank/DDBJ databases">
        <authorList>
            <consortium name="Caenorhabditis brenneri Sequencing and Analysis Consortium"/>
            <person name="Wilson R.K."/>
        </authorList>
    </citation>
    <scope>NUCLEOTIDE SEQUENCE [LARGE SCALE GENOMIC DNA]</scope>
    <source>
        <strain evidence="3">PB2801</strain>
    </source>
</reference>
<keyword evidence="3" id="KW-1185">Reference proteome</keyword>
<evidence type="ECO:0000313" key="3">
    <source>
        <dbReference type="Proteomes" id="UP000008068"/>
    </source>
</evidence>
<dbReference type="PANTHER" id="PTHR22803">
    <property type="entry name" value="MANNOSE, PHOSPHOLIPASE, LECTIN RECEPTOR RELATED"/>
    <property type="match status" value="1"/>
</dbReference>
<dbReference type="SMART" id="SM00034">
    <property type="entry name" value="CLECT"/>
    <property type="match status" value="1"/>
</dbReference>
<dbReference type="SUPFAM" id="SSF56436">
    <property type="entry name" value="C-type lectin-like"/>
    <property type="match status" value="1"/>
</dbReference>
<dbReference type="OrthoDB" id="5877620at2759"/>
<dbReference type="PROSITE" id="PS50041">
    <property type="entry name" value="C_TYPE_LECTIN_2"/>
    <property type="match status" value="1"/>
</dbReference>
<proteinExistence type="predicted"/>